<proteinExistence type="predicted"/>
<evidence type="ECO:0000313" key="2">
    <source>
        <dbReference type="Proteomes" id="UP000229401"/>
    </source>
</evidence>
<dbReference type="AlphaFoldDB" id="A0A2M7QIR4"/>
<dbReference type="Proteomes" id="UP000229401">
    <property type="component" value="Unassembled WGS sequence"/>
</dbReference>
<dbReference type="EMBL" id="PFLI01000138">
    <property type="protein sequence ID" value="PIY71831.1"/>
    <property type="molecule type" value="Genomic_DNA"/>
</dbReference>
<accession>A0A2M7QIR4</accession>
<sequence>MISEGIIGYSEQLKQPEHKYAYYFGGVMMSSAHLAPIRQTMVEMYGKDNVTILASALSKDFPQPRKHQIASEIEEKLRKGEQIKLICHSLGTVEAMRVLRAVDQHILEQNRGNISIDLISPAGLFSDARGMAVFMRRFVDNSVLREKFKPSLRRGIESLAIYPPEIDGFSEVMQLLFPDWKPAKVQGIPEQIAALLHLHPEKLADLRYADEFVNDAIGLQDRGLLEEALIMRGRILMPSIMKFHQESVRRDKKQPTENQRLHFSHFTEAGKIIIRLLTGKTNETLHKLHEDGVVVRILYLAKDPIVLKHDIMIFYHSDNWEELIVSGKVIAAGDLGHSSHVILPDVLKLLEEPIPSP</sequence>
<reference evidence="2" key="1">
    <citation type="submission" date="2017-09" db="EMBL/GenBank/DDBJ databases">
        <title>Depth-based differentiation of microbial function through sediment-hosted aquifers and enrichment of novel symbionts in the deep terrestrial subsurface.</title>
        <authorList>
            <person name="Probst A.J."/>
            <person name="Ladd B."/>
            <person name="Jarett J.K."/>
            <person name="Geller-Mcgrath D.E."/>
            <person name="Sieber C.M.K."/>
            <person name="Emerson J.B."/>
            <person name="Anantharaman K."/>
            <person name="Thomas B.C."/>
            <person name="Malmstrom R."/>
            <person name="Stieglmeier M."/>
            <person name="Klingl A."/>
            <person name="Woyke T."/>
            <person name="Ryan C.M."/>
            <person name="Banfield J.F."/>
        </authorList>
    </citation>
    <scope>NUCLEOTIDE SEQUENCE [LARGE SCALE GENOMIC DNA]</scope>
</reference>
<comment type="caution">
    <text evidence="1">The sequence shown here is derived from an EMBL/GenBank/DDBJ whole genome shotgun (WGS) entry which is preliminary data.</text>
</comment>
<gene>
    <name evidence="1" type="ORF">COY87_04175</name>
</gene>
<name>A0A2M7QIR4_9BACT</name>
<protein>
    <submittedName>
        <fullName evidence="1">Uncharacterized protein</fullName>
    </submittedName>
</protein>
<organism evidence="1 2">
    <name type="scientific">Candidatus Roizmanbacteria bacterium CG_4_10_14_0_8_um_filter_33_9</name>
    <dbReference type="NCBI Taxonomy" id="1974826"/>
    <lineage>
        <taxon>Bacteria</taxon>
        <taxon>Candidatus Roizmaniibacteriota</taxon>
    </lineage>
</organism>
<evidence type="ECO:0000313" key="1">
    <source>
        <dbReference type="EMBL" id="PIY71831.1"/>
    </source>
</evidence>